<dbReference type="PANTHER" id="PTHR42028">
    <property type="entry name" value="CHROMOSOME 1, WHOLE GENOME SHOTGUN SEQUENCE"/>
    <property type="match status" value="1"/>
</dbReference>
<reference evidence="5 6" key="1">
    <citation type="submission" date="2015-06" db="EMBL/GenBank/DDBJ databases">
        <title>Expansion of signal transduction pathways in fungi by whole-genome duplication.</title>
        <authorList>
            <consortium name="DOE Joint Genome Institute"/>
            <person name="Corrochano L.M."/>
            <person name="Kuo A."/>
            <person name="Marcet-Houben M."/>
            <person name="Polaino S."/>
            <person name="Salamov A."/>
            <person name="Villalobos J.M."/>
            <person name="Alvarez M.I."/>
            <person name="Avalos J."/>
            <person name="Benito E.P."/>
            <person name="Benoit I."/>
            <person name="Burger G."/>
            <person name="Camino L.P."/>
            <person name="Canovas D."/>
            <person name="Cerda-Olmedo E."/>
            <person name="Cheng J.-F."/>
            <person name="Dominguez A."/>
            <person name="Elias M."/>
            <person name="Eslava A.P."/>
            <person name="Glaser F."/>
            <person name="Grimwood J."/>
            <person name="Gutierrez G."/>
            <person name="Heitman J."/>
            <person name="Henrissat B."/>
            <person name="Iturriaga E.A."/>
            <person name="Lang B.F."/>
            <person name="Lavin J.L."/>
            <person name="Lee S."/>
            <person name="Li W."/>
            <person name="Lindquist E."/>
            <person name="Lopez-Garcia S."/>
            <person name="Luque E.M."/>
            <person name="Marcos A.T."/>
            <person name="Martin J."/>
            <person name="Mccluskey K."/>
            <person name="Medina H.R."/>
            <person name="Miralles-Duran A."/>
            <person name="Miyazaki A."/>
            <person name="Munoz-Torres E."/>
            <person name="Oguiza J.A."/>
            <person name="Ohm R."/>
            <person name="Olmedo M."/>
            <person name="Orejas M."/>
            <person name="Ortiz-Castellanos L."/>
            <person name="Pisabarro A.G."/>
            <person name="Rodriguez-Romero J."/>
            <person name="Ruiz-Herrera J."/>
            <person name="Ruiz-Vazquez R."/>
            <person name="Sanz C."/>
            <person name="Schackwitz W."/>
            <person name="Schmutz J."/>
            <person name="Shahriari M."/>
            <person name="Shelest E."/>
            <person name="Silva-Franco F."/>
            <person name="Soanes D."/>
            <person name="Syed K."/>
            <person name="Tagua V.G."/>
            <person name="Talbot N.J."/>
            <person name="Thon M."/>
            <person name="De Vries R.P."/>
            <person name="Wiebenga A."/>
            <person name="Yadav J.S."/>
            <person name="Braun E.L."/>
            <person name="Baker S."/>
            <person name="Garre V."/>
            <person name="Horwitz B."/>
            <person name="Torres-Martinez S."/>
            <person name="Idnurm A."/>
            <person name="Herrera-Estrella A."/>
            <person name="Gabaldon T."/>
            <person name="Grigoriev I.V."/>
        </authorList>
    </citation>
    <scope>NUCLEOTIDE SEQUENCE [LARGE SCALE GENOMIC DNA]</scope>
    <source>
        <strain evidence="5 6">CBS 277.49</strain>
    </source>
</reference>
<evidence type="ECO:0000313" key="6">
    <source>
        <dbReference type="Proteomes" id="UP000077051"/>
    </source>
</evidence>
<dbReference type="EMBL" id="AMYB01000005">
    <property type="protein sequence ID" value="OAD02233.1"/>
    <property type="molecule type" value="Genomic_DNA"/>
</dbReference>
<dbReference type="VEuPathDB" id="FungiDB:MUCCIDRAFT_156478"/>
<dbReference type="InterPro" id="IPR055561">
    <property type="entry name" value="DUF7137"/>
</dbReference>
<dbReference type="Pfam" id="PF23585">
    <property type="entry name" value="DUF7137"/>
    <property type="match status" value="1"/>
</dbReference>
<feature type="domain" description="DUF7137" evidence="4">
    <location>
        <begin position="108"/>
        <end position="240"/>
    </location>
</feature>
<accession>A0A168KC27</accession>
<name>A0A168KC27_MUCCL</name>
<protein>
    <recommendedName>
        <fullName evidence="4">DUF7137 domain-containing protein</fullName>
    </recommendedName>
</protein>
<keyword evidence="6" id="KW-1185">Reference proteome</keyword>
<feature type="region of interest" description="Disordered" evidence="1">
    <location>
        <begin position="35"/>
        <end position="86"/>
    </location>
</feature>
<evidence type="ECO:0000313" key="5">
    <source>
        <dbReference type="EMBL" id="OAD02233.1"/>
    </source>
</evidence>
<dbReference type="OrthoDB" id="2435509at2759"/>
<keyword evidence="2" id="KW-1133">Transmembrane helix</keyword>
<dbReference type="PANTHER" id="PTHR42028:SF1">
    <property type="entry name" value="YALI0E30657P"/>
    <property type="match status" value="1"/>
</dbReference>
<sequence>MRLIPLVLAAFIAIAHAVPQAPAITTTAAPAPATSSVQAPAASTTQPPAAASSGSVPVSGSQQPIATGILPGNSTNSNSTQSAVASNGGAANNTLAGLPTSASYGNSVYPGAASFVTPTASKSVSPLYRIDPKENVTFIWSFTDLLVQPSNLTLAAVAPNKVTYTITAMPGLATSAVWQIKDVPTASPLMMGMYQIQLYDQRGVSAAAQPGWLAPYTRLSIAFYSPESYSAMSGSDYCPTCFYNAGKRIAESFGPIAVALSVASATSAMILYGLLY</sequence>
<evidence type="ECO:0000256" key="3">
    <source>
        <dbReference type="SAM" id="SignalP"/>
    </source>
</evidence>
<keyword evidence="3" id="KW-0732">Signal</keyword>
<keyword evidence="2" id="KW-0472">Membrane</keyword>
<dbReference type="STRING" id="747725.A0A168KC27"/>
<evidence type="ECO:0000256" key="1">
    <source>
        <dbReference type="SAM" id="MobiDB-lite"/>
    </source>
</evidence>
<proteinExistence type="predicted"/>
<evidence type="ECO:0000259" key="4">
    <source>
        <dbReference type="Pfam" id="PF23585"/>
    </source>
</evidence>
<gene>
    <name evidence="5" type="ORF">MUCCIDRAFT_156478</name>
</gene>
<feature type="transmembrane region" description="Helical" evidence="2">
    <location>
        <begin position="253"/>
        <end position="275"/>
    </location>
</feature>
<keyword evidence="2" id="KW-0812">Transmembrane</keyword>
<feature type="chain" id="PRO_5007898407" description="DUF7137 domain-containing protein" evidence="3">
    <location>
        <begin position="18"/>
        <end position="276"/>
    </location>
</feature>
<comment type="caution">
    <text evidence="5">The sequence shown here is derived from an EMBL/GenBank/DDBJ whole genome shotgun (WGS) entry which is preliminary data.</text>
</comment>
<evidence type="ECO:0000256" key="2">
    <source>
        <dbReference type="SAM" id="Phobius"/>
    </source>
</evidence>
<organism evidence="5 6">
    <name type="scientific">Mucor lusitanicus CBS 277.49</name>
    <dbReference type="NCBI Taxonomy" id="747725"/>
    <lineage>
        <taxon>Eukaryota</taxon>
        <taxon>Fungi</taxon>
        <taxon>Fungi incertae sedis</taxon>
        <taxon>Mucoromycota</taxon>
        <taxon>Mucoromycotina</taxon>
        <taxon>Mucoromycetes</taxon>
        <taxon>Mucorales</taxon>
        <taxon>Mucorineae</taxon>
        <taxon>Mucoraceae</taxon>
        <taxon>Mucor</taxon>
    </lineage>
</organism>
<dbReference type="Proteomes" id="UP000077051">
    <property type="component" value="Unassembled WGS sequence"/>
</dbReference>
<dbReference type="AlphaFoldDB" id="A0A168KC27"/>
<feature type="signal peptide" evidence="3">
    <location>
        <begin position="1"/>
        <end position="17"/>
    </location>
</feature>
<feature type="compositionally biased region" description="Low complexity" evidence="1">
    <location>
        <begin position="35"/>
        <end position="64"/>
    </location>
</feature>
<feature type="compositionally biased region" description="Polar residues" evidence="1">
    <location>
        <begin position="72"/>
        <end position="81"/>
    </location>
</feature>